<protein>
    <submittedName>
        <fullName evidence="6">Endothelin-converting enzyme</fullName>
    </submittedName>
</protein>
<accession>A0A545VMC4</accession>
<keyword evidence="2" id="KW-0489">Methyltransferase</keyword>
<evidence type="ECO:0000256" key="2">
    <source>
        <dbReference type="ARBA" id="ARBA00022603"/>
    </source>
</evidence>
<dbReference type="SUPFAM" id="SSF53335">
    <property type="entry name" value="S-adenosyl-L-methionine-dependent methyltransferases"/>
    <property type="match status" value="1"/>
</dbReference>
<gene>
    <name evidence="6" type="ORF">IF1G_10339</name>
</gene>
<dbReference type="GO" id="GO:0032259">
    <property type="term" value="P:methylation"/>
    <property type="evidence" value="ECO:0007669"/>
    <property type="project" value="UniProtKB-KW"/>
</dbReference>
<dbReference type="SMART" id="SM00849">
    <property type="entry name" value="Lactamase_B"/>
    <property type="match status" value="1"/>
</dbReference>
<dbReference type="Proteomes" id="UP000315783">
    <property type="component" value="Unassembled WGS sequence"/>
</dbReference>
<evidence type="ECO:0000313" key="6">
    <source>
        <dbReference type="EMBL" id="TQV91104.1"/>
    </source>
</evidence>
<dbReference type="Pfam" id="PF13847">
    <property type="entry name" value="Methyltransf_31"/>
    <property type="match status" value="1"/>
</dbReference>
<dbReference type="InterPro" id="IPR029063">
    <property type="entry name" value="SAM-dependent_MTases_sf"/>
</dbReference>
<comment type="caution">
    <text evidence="6">The sequence shown here is derived from an EMBL/GenBank/DDBJ whole genome shotgun (WGS) entry which is preliminary data.</text>
</comment>
<dbReference type="AlphaFoldDB" id="A0A545VMC4"/>
<keyword evidence="3" id="KW-0808">Transferase</keyword>
<dbReference type="InterPro" id="IPR036866">
    <property type="entry name" value="RibonucZ/Hydroxyglut_hydro"/>
</dbReference>
<feature type="domain" description="Metallo-beta-lactamase" evidence="5">
    <location>
        <begin position="270"/>
        <end position="436"/>
    </location>
</feature>
<sequence>MSEDEENERLAYADYWDDRYAQTEGGQLHEWFRSFKDLNEFFGRHFYETYPPSAAPRILHLGSGDSTIPQDLADKGYGNQLCVDFSAVVVETMSKRHADLGLSDKIQWEKVDVRQMEEKIPDASVDVAFDKGTLDAMIHGSPWSPPEDTIANTGKYLREVSRVLKPHGVFLYVTFRQPHFIKPLLMCEGTNWDVELEVLGASGGSFGMLSKRQQQQNQVDIFFGRIQNVAAEIYGCYAGGSSDADKIPQGIQPTTVNLGNEGFDPNLDLGVMVYYVKASPNSVFMFDTSTAEVLADSCNQQLQQQTGFAIDKVILSHEHGDHVAGRNANSLKQVPVVAQETLVQQFGVSGGGNVALGPGEFQTFTMQDGTMNVTNVQAHTELGTVAMINGVALMGDELESTLNFLVSRNTQKQSSQLQRSDDILAQNSIVKVLPAHGSGAALFGGQFDLQLSQSNQQYLRLMATTDAARSVCAQPRGRQQTAQAKARLGQSIGVQGTDITDAYFATHVNENCRTVGAAGARQAKKGQKQAVVNGNRQGGQRQ</sequence>
<dbReference type="Pfam" id="PF00753">
    <property type="entry name" value="Lactamase_B"/>
    <property type="match status" value="1"/>
</dbReference>
<feature type="region of interest" description="Disordered" evidence="4">
    <location>
        <begin position="523"/>
        <end position="542"/>
    </location>
</feature>
<dbReference type="Gene3D" id="3.60.15.10">
    <property type="entry name" value="Ribonuclease Z/Hydroxyacylglutathione hydrolase-like"/>
    <property type="match status" value="1"/>
</dbReference>
<evidence type="ECO:0000256" key="4">
    <source>
        <dbReference type="SAM" id="MobiDB-lite"/>
    </source>
</evidence>
<dbReference type="InterPro" id="IPR051419">
    <property type="entry name" value="Lys/N-term_MeTrsfase_sf"/>
</dbReference>
<keyword evidence="7" id="KW-1185">Reference proteome</keyword>
<dbReference type="EMBL" id="SPUK01000021">
    <property type="protein sequence ID" value="TQV91104.1"/>
    <property type="molecule type" value="Genomic_DNA"/>
</dbReference>
<name>A0A545VMC4_9HYPO</name>
<dbReference type="PANTHER" id="PTHR12176">
    <property type="entry name" value="SAM-DEPENDENT METHYLTRANSFERASE SUPERFAMILY PROTEIN"/>
    <property type="match status" value="1"/>
</dbReference>
<evidence type="ECO:0000259" key="5">
    <source>
        <dbReference type="SMART" id="SM00849"/>
    </source>
</evidence>
<dbReference type="InterPro" id="IPR025714">
    <property type="entry name" value="Methyltranfer_dom"/>
</dbReference>
<dbReference type="CDD" id="cd02440">
    <property type="entry name" value="AdoMet_MTases"/>
    <property type="match status" value="1"/>
</dbReference>
<proteinExistence type="inferred from homology"/>
<reference evidence="6 7" key="1">
    <citation type="journal article" date="2019" name="Appl. Microbiol. Biotechnol.">
        <title>Genome sequence of Isaria javanica and comparative genome analysis insights into family S53 peptidase evolution in fungal entomopathogens.</title>
        <authorList>
            <person name="Lin R."/>
            <person name="Zhang X."/>
            <person name="Xin B."/>
            <person name="Zou M."/>
            <person name="Gao Y."/>
            <person name="Qin F."/>
            <person name="Hu Q."/>
            <person name="Xie B."/>
            <person name="Cheng X."/>
        </authorList>
    </citation>
    <scope>NUCLEOTIDE SEQUENCE [LARGE SCALE GENOMIC DNA]</scope>
    <source>
        <strain evidence="6 7">IJ1G</strain>
    </source>
</reference>
<dbReference type="OrthoDB" id="411785at2759"/>
<dbReference type="SUPFAM" id="SSF56281">
    <property type="entry name" value="Metallo-hydrolase/oxidoreductase"/>
    <property type="match status" value="1"/>
</dbReference>
<comment type="similarity">
    <text evidence="1">Belongs to the methyltransferase superfamily.</text>
</comment>
<evidence type="ECO:0000313" key="7">
    <source>
        <dbReference type="Proteomes" id="UP000315783"/>
    </source>
</evidence>
<dbReference type="InterPro" id="IPR001279">
    <property type="entry name" value="Metallo-B-lactamas"/>
</dbReference>
<dbReference type="GO" id="GO:0008168">
    <property type="term" value="F:methyltransferase activity"/>
    <property type="evidence" value="ECO:0007669"/>
    <property type="project" value="UniProtKB-KW"/>
</dbReference>
<evidence type="ECO:0000256" key="3">
    <source>
        <dbReference type="ARBA" id="ARBA00022679"/>
    </source>
</evidence>
<dbReference type="PANTHER" id="PTHR12176:SF80">
    <property type="entry name" value="EEF1A LYSINE METHYLTRANSFERASE 4"/>
    <property type="match status" value="1"/>
</dbReference>
<dbReference type="STRING" id="43265.A0A545VMC4"/>
<dbReference type="Gene3D" id="3.40.50.150">
    <property type="entry name" value="Vaccinia Virus protein VP39"/>
    <property type="match status" value="1"/>
</dbReference>
<organism evidence="6 7">
    <name type="scientific">Cordyceps javanica</name>
    <dbReference type="NCBI Taxonomy" id="43265"/>
    <lineage>
        <taxon>Eukaryota</taxon>
        <taxon>Fungi</taxon>
        <taxon>Dikarya</taxon>
        <taxon>Ascomycota</taxon>
        <taxon>Pezizomycotina</taxon>
        <taxon>Sordariomycetes</taxon>
        <taxon>Hypocreomycetidae</taxon>
        <taxon>Hypocreales</taxon>
        <taxon>Cordycipitaceae</taxon>
        <taxon>Cordyceps</taxon>
    </lineage>
</organism>
<evidence type="ECO:0000256" key="1">
    <source>
        <dbReference type="ARBA" id="ARBA00008361"/>
    </source>
</evidence>